<gene>
    <name evidence="1" type="ORF">FO470_15715</name>
</gene>
<protein>
    <submittedName>
        <fullName evidence="1">TIGR02444 family protein</fullName>
    </submittedName>
</protein>
<evidence type="ECO:0000313" key="1">
    <source>
        <dbReference type="EMBL" id="TSJ60990.1"/>
    </source>
</evidence>
<sequence>MMTTFWDFALDFYARPGVSAACLTLQDEAGADVILLLTAIYADIHGRPLDGNAVEALREEMKDWREGVVLPLRAARRHLRAPLPGRDAEKEKLRSAVKAVELSAEKLQLALAEAWLQRRALPAGRPLHEVIGHVLGPRAASPETEEAVERALATILAARALPSAR</sequence>
<accession>A0ABY3DNM7</accession>
<proteinExistence type="predicted"/>
<comment type="caution">
    <text evidence="1">The sequence shown here is derived from an EMBL/GenBank/DDBJ whole genome shotgun (WGS) entry which is preliminary data.</text>
</comment>
<dbReference type="EMBL" id="VMBP01000005">
    <property type="protein sequence ID" value="TSJ60990.1"/>
    <property type="molecule type" value="Genomic_DNA"/>
</dbReference>
<name>A0ABY3DNM7_9HYPH</name>
<dbReference type="NCBIfam" id="TIGR02444">
    <property type="entry name" value="TIGR02444 family protein"/>
    <property type="match status" value="1"/>
</dbReference>
<reference evidence="1 2" key="1">
    <citation type="submission" date="2019-07" db="EMBL/GenBank/DDBJ databases">
        <authorList>
            <person name="Grouzdev D.S."/>
        </authorList>
    </citation>
    <scope>NUCLEOTIDE SEQUENCE [LARGE SCALE GENOMIC DNA]</scope>
    <source>
        <strain evidence="1 2">3C</strain>
    </source>
</reference>
<evidence type="ECO:0000313" key="2">
    <source>
        <dbReference type="Proteomes" id="UP000315321"/>
    </source>
</evidence>
<organism evidence="1 2">
    <name type="scientific">Ancylobacter moscoviensis</name>
    <dbReference type="NCBI Taxonomy" id="2597768"/>
    <lineage>
        <taxon>Bacteria</taxon>
        <taxon>Pseudomonadati</taxon>
        <taxon>Pseudomonadota</taxon>
        <taxon>Alphaproteobacteria</taxon>
        <taxon>Hyphomicrobiales</taxon>
        <taxon>Xanthobacteraceae</taxon>
        <taxon>Ancylobacter</taxon>
    </lineage>
</organism>
<keyword evidence="2" id="KW-1185">Reference proteome</keyword>
<dbReference type="Proteomes" id="UP000315321">
    <property type="component" value="Unassembled WGS sequence"/>
</dbReference>
<dbReference type="Pfam" id="PF09523">
    <property type="entry name" value="DUF2390"/>
    <property type="match status" value="1"/>
</dbReference>
<dbReference type="InterPro" id="IPR012659">
    <property type="entry name" value="CHP02444"/>
</dbReference>